<sequence length="342" mass="38853">MELFPCQQRLDAYKYPVLTLPNELTSEIFDHFLPRYPDCPPLSGLKSPTILTYICRKWREIALANPKLWRAFSTDYTSSSKHLKQAEQIRAVRTWLERSGFHPLSIQLAISYINEAPNEAFVAILLHRQRWQHVHLDLAAEEVDLIKGPMPLLESLTIEVDGMDYTHPVTTANDFPRLRAVTLDNADHWNWLPISQLTSLTFEDVEPASYLPALLSAVNLIRLNLVDCYPDVASQGSIVLHRLKTLVVVKSHPSNISQILEMFTLPALRTLHISAELLGQDPSSSLTPLITRSGCQLQEVLIAGASDFSEESFRAAFPSIPNITFDGRYSWYTKARRLRDTF</sequence>
<keyword evidence="2" id="KW-1185">Reference proteome</keyword>
<organism evidence="1 2">
    <name type="scientific">Roridomyces roridus</name>
    <dbReference type="NCBI Taxonomy" id="1738132"/>
    <lineage>
        <taxon>Eukaryota</taxon>
        <taxon>Fungi</taxon>
        <taxon>Dikarya</taxon>
        <taxon>Basidiomycota</taxon>
        <taxon>Agaricomycotina</taxon>
        <taxon>Agaricomycetes</taxon>
        <taxon>Agaricomycetidae</taxon>
        <taxon>Agaricales</taxon>
        <taxon>Marasmiineae</taxon>
        <taxon>Mycenaceae</taxon>
        <taxon>Roridomyces</taxon>
    </lineage>
</organism>
<reference evidence="1" key="1">
    <citation type="submission" date="2023-03" db="EMBL/GenBank/DDBJ databases">
        <title>Massive genome expansion in bonnet fungi (Mycena s.s.) driven by repeated elements and novel gene families across ecological guilds.</title>
        <authorList>
            <consortium name="Lawrence Berkeley National Laboratory"/>
            <person name="Harder C.B."/>
            <person name="Miyauchi S."/>
            <person name="Viragh M."/>
            <person name="Kuo A."/>
            <person name="Thoen E."/>
            <person name="Andreopoulos B."/>
            <person name="Lu D."/>
            <person name="Skrede I."/>
            <person name="Drula E."/>
            <person name="Henrissat B."/>
            <person name="Morin E."/>
            <person name="Kohler A."/>
            <person name="Barry K."/>
            <person name="LaButti K."/>
            <person name="Morin E."/>
            <person name="Salamov A."/>
            <person name="Lipzen A."/>
            <person name="Mereny Z."/>
            <person name="Hegedus B."/>
            <person name="Baldrian P."/>
            <person name="Stursova M."/>
            <person name="Weitz H."/>
            <person name="Taylor A."/>
            <person name="Grigoriev I.V."/>
            <person name="Nagy L.G."/>
            <person name="Martin F."/>
            <person name="Kauserud H."/>
        </authorList>
    </citation>
    <scope>NUCLEOTIDE SEQUENCE</scope>
    <source>
        <strain evidence="1">9284</strain>
    </source>
</reference>
<name>A0AAD7C7G4_9AGAR</name>
<evidence type="ECO:0000313" key="1">
    <source>
        <dbReference type="EMBL" id="KAJ7641229.1"/>
    </source>
</evidence>
<comment type="caution">
    <text evidence="1">The sequence shown here is derived from an EMBL/GenBank/DDBJ whole genome shotgun (WGS) entry which is preliminary data.</text>
</comment>
<accession>A0AAD7C7G4</accession>
<dbReference type="Gene3D" id="3.80.10.10">
    <property type="entry name" value="Ribonuclease Inhibitor"/>
    <property type="match status" value="1"/>
</dbReference>
<dbReference type="SUPFAM" id="SSF52047">
    <property type="entry name" value="RNI-like"/>
    <property type="match status" value="1"/>
</dbReference>
<dbReference type="Proteomes" id="UP001221142">
    <property type="component" value="Unassembled WGS sequence"/>
</dbReference>
<gene>
    <name evidence="1" type="ORF">FB45DRAFT_353891</name>
</gene>
<dbReference type="EMBL" id="JARKIF010000004">
    <property type="protein sequence ID" value="KAJ7641229.1"/>
    <property type="molecule type" value="Genomic_DNA"/>
</dbReference>
<evidence type="ECO:0000313" key="2">
    <source>
        <dbReference type="Proteomes" id="UP001221142"/>
    </source>
</evidence>
<proteinExistence type="predicted"/>
<dbReference type="InterPro" id="IPR032675">
    <property type="entry name" value="LRR_dom_sf"/>
</dbReference>
<dbReference type="AlphaFoldDB" id="A0AAD7C7G4"/>
<protein>
    <recommendedName>
        <fullName evidence="3">F-box domain-containing protein</fullName>
    </recommendedName>
</protein>
<evidence type="ECO:0008006" key="3">
    <source>
        <dbReference type="Google" id="ProtNLM"/>
    </source>
</evidence>